<evidence type="ECO:0000256" key="3">
    <source>
        <dbReference type="ARBA" id="ARBA00022475"/>
    </source>
</evidence>
<keyword evidence="9" id="KW-0378">Hydrolase</keyword>
<dbReference type="OrthoDB" id="9789291at2"/>
<keyword evidence="3" id="KW-1003">Cell membrane</keyword>
<dbReference type="PRINTS" id="PR00864">
    <property type="entry name" value="PREPILNPTASE"/>
</dbReference>
<protein>
    <recommendedName>
        <fullName evidence="9">Prepilin leader peptidase/N-methyltransferase</fullName>
        <ecNumber evidence="9">2.1.1.-</ecNumber>
        <ecNumber evidence="9">3.4.23.43</ecNumber>
    </recommendedName>
</protein>
<evidence type="ECO:0000256" key="7">
    <source>
        <dbReference type="ARBA" id="ARBA00023136"/>
    </source>
</evidence>
<comment type="similarity">
    <text evidence="2 8">Belongs to the peptidase A24 family.</text>
</comment>
<feature type="domain" description="Prepilin type IV endopeptidase peptidase" evidence="11">
    <location>
        <begin position="112"/>
        <end position="220"/>
    </location>
</feature>
<keyword evidence="6 10" id="KW-1133">Transmembrane helix</keyword>
<evidence type="ECO:0000256" key="2">
    <source>
        <dbReference type="ARBA" id="ARBA00005801"/>
    </source>
</evidence>
<keyword evidence="5 9" id="KW-0812">Transmembrane</keyword>
<evidence type="ECO:0000256" key="5">
    <source>
        <dbReference type="ARBA" id="ARBA00022692"/>
    </source>
</evidence>
<evidence type="ECO:0000256" key="10">
    <source>
        <dbReference type="SAM" id="Phobius"/>
    </source>
</evidence>
<evidence type="ECO:0000256" key="1">
    <source>
        <dbReference type="ARBA" id="ARBA00004429"/>
    </source>
</evidence>
<keyword evidence="14" id="KW-1185">Reference proteome</keyword>
<dbReference type="Gene3D" id="1.20.120.1220">
    <property type="match status" value="1"/>
</dbReference>
<keyword evidence="9" id="KW-0808">Transferase</keyword>
<evidence type="ECO:0000313" key="14">
    <source>
        <dbReference type="Proteomes" id="UP000293142"/>
    </source>
</evidence>
<dbReference type="EC" id="3.4.23.43" evidence="9"/>
<comment type="catalytic activity">
    <reaction evidence="9">
        <text>Typically cleaves a -Gly-|-Phe- bond to release an N-terminal, basic peptide of 5-8 residues from type IV prepilin, and then N-methylates the new N-terminal amino group, the methyl donor being S-adenosyl-L-methionine.</text>
        <dbReference type="EC" id="3.4.23.43"/>
    </reaction>
</comment>
<evidence type="ECO:0000259" key="11">
    <source>
        <dbReference type="Pfam" id="PF01478"/>
    </source>
</evidence>
<dbReference type="GO" id="GO:0032259">
    <property type="term" value="P:methylation"/>
    <property type="evidence" value="ECO:0007669"/>
    <property type="project" value="UniProtKB-KW"/>
</dbReference>
<feature type="transmembrane region" description="Helical" evidence="10">
    <location>
        <begin position="158"/>
        <end position="180"/>
    </location>
</feature>
<accession>A0A4Q9DWU4</accession>
<dbReference type="AlphaFoldDB" id="A0A4Q9DWU4"/>
<evidence type="ECO:0000256" key="6">
    <source>
        <dbReference type="ARBA" id="ARBA00022989"/>
    </source>
</evidence>
<dbReference type="GO" id="GO:0008168">
    <property type="term" value="F:methyltransferase activity"/>
    <property type="evidence" value="ECO:0007669"/>
    <property type="project" value="UniProtKB-KW"/>
</dbReference>
<organism evidence="13 14">
    <name type="scientific">Paenibacillus thalictri</name>
    <dbReference type="NCBI Taxonomy" id="2527873"/>
    <lineage>
        <taxon>Bacteria</taxon>
        <taxon>Bacillati</taxon>
        <taxon>Bacillota</taxon>
        <taxon>Bacilli</taxon>
        <taxon>Bacillales</taxon>
        <taxon>Paenibacillaceae</taxon>
        <taxon>Paenibacillus</taxon>
    </lineage>
</organism>
<dbReference type="InterPro" id="IPR014032">
    <property type="entry name" value="Peptidase_A24A_bac"/>
</dbReference>
<dbReference type="InterPro" id="IPR050882">
    <property type="entry name" value="Prepilin_peptidase/N-MTase"/>
</dbReference>
<dbReference type="EC" id="2.1.1.-" evidence="9"/>
<comment type="caution">
    <text evidence="13">The sequence shown here is derived from an EMBL/GenBank/DDBJ whole genome shotgun (WGS) entry which is preliminary data.</text>
</comment>
<feature type="transmembrane region" description="Helical" evidence="10">
    <location>
        <begin position="108"/>
        <end position="126"/>
    </location>
</feature>
<evidence type="ECO:0000256" key="4">
    <source>
        <dbReference type="ARBA" id="ARBA00022519"/>
    </source>
</evidence>
<dbReference type="GO" id="GO:0006465">
    <property type="term" value="P:signal peptide processing"/>
    <property type="evidence" value="ECO:0007669"/>
    <property type="project" value="TreeGrafter"/>
</dbReference>
<dbReference type="Proteomes" id="UP000293142">
    <property type="component" value="Unassembled WGS sequence"/>
</dbReference>
<reference evidence="13 14" key="1">
    <citation type="submission" date="2019-02" db="EMBL/GenBank/DDBJ databases">
        <title>Paenibacillus sp. nov., isolated from surface-sterilized tissue of Thalictrum simplex L.</title>
        <authorList>
            <person name="Tuo L."/>
        </authorList>
    </citation>
    <scope>NUCLEOTIDE SEQUENCE [LARGE SCALE GENOMIC DNA]</scope>
    <source>
        <strain evidence="13 14">N2SHLJ1</strain>
    </source>
</reference>
<keyword evidence="9" id="KW-0489">Methyltransferase</keyword>
<evidence type="ECO:0000256" key="8">
    <source>
        <dbReference type="RuleBase" id="RU003793"/>
    </source>
</evidence>
<dbReference type="Pfam" id="PF01478">
    <property type="entry name" value="Peptidase_A24"/>
    <property type="match status" value="1"/>
</dbReference>
<dbReference type="PANTHER" id="PTHR30487:SF0">
    <property type="entry name" value="PREPILIN LEADER PEPTIDASE_N-METHYLTRANSFERASE-RELATED"/>
    <property type="match status" value="1"/>
</dbReference>
<keyword evidence="7 10" id="KW-0472">Membrane</keyword>
<keyword evidence="4" id="KW-0997">Cell inner membrane</keyword>
<dbReference type="GO" id="GO:0005886">
    <property type="term" value="C:plasma membrane"/>
    <property type="evidence" value="ECO:0007669"/>
    <property type="project" value="UniProtKB-SubCell"/>
</dbReference>
<proteinExistence type="inferred from homology"/>
<keyword evidence="9" id="KW-0511">Multifunctional enzyme</keyword>
<dbReference type="InterPro" id="IPR000045">
    <property type="entry name" value="Prepilin_IV_endopep_pep"/>
</dbReference>
<evidence type="ECO:0000313" key="13">
    <source>
        <dbReference type="EMBL" id="TBL80489.1"/>
    </source>
</evidence>
<gene>
    <name evidence="13" type="ORF">EYB31_07345</name>
</gene>
<dbReference type="InterPro" id="IPR010627">
    <property type="entry name" value="Prepilin_pept_A24_N"/>
</dbReference>
<evidence type="ECO:0000259" key="12">
    <source>
        <dbReference type="Pfam" id="PF06750"/>
    </source>
</evidence>
<dbReference type="PANTHER" id="PTHR30487">
    <property type="entry name" value="TYPE 4 PREPILIN-LIKE PROTEINS LEADER PEPTIDE-PROCESSING ENZYME"/>
    <property type="match status" value="1"/>
</dbReference>
<feature type="transmembrane region" description="Helical" evidence="10">
    <location>
        <begin position="53"/>
        <end position="70"/>
    </location>
</feature>
<name>A0A4Q9DWU4_9BACL</name>
<feature type="transmembrane region" description="Helical" evidence="10">
    <location>
        <begin position="234"/>
        <end position="252"/>
    </location>
</feature>
<feature type="domain" description="Prepilin peptidase A24 N-terminal" evidence="12">
    <location>
        <begin position="19"/>
        <end position="100"/>
    </location>
</feature>
<evidence type="ECO:0000256" key="9">
    <source>
        <dbReference type="RuleBase" id="RU003794"/>
    </source>
</evidence>
<sequence>MYRDLFISAPYFFVLANFIFGLLVGSFLNVVAIRVPLKRSVITPPSHCTSCKHRLGIIDLIPVISYLLLGRKCRYCGQPISAQYAVWEAAAGLLFAVVSLAYGPSKEWLVALFFVSILIVITQTDLRHMLIPDKVVFFGVAVSFMLRIWNHPLPFSQYIWGMVTGFGLLFLIALVSVAIVKKEAMGGGDIKLFAFIGLTLGLKLTLLTLFFACLIGTLFGMVLLSSGVWKRDQYIPFGPYIALGALLSLLAGDRLIDWYMGLLV</sequence>
<feature type="transmembrane region" description="Helical" evidence="10">
    <location>
        <begin position="82"/>
        <end position="102"/>
    </location>
</feature>
<comment type="subcellular location">
    <subcellularLocation>
        <location evidence="1">Cell inner membrane</location>
        <topology evidence="1">Multi-pass membrane protein</topology>
    </subcellularLocation>
    <subcellularLocation>
        <location evidence="9">Cell membrane</location>
        <topology evidence="9">Multi-pass membrane protein</topology>
    </subcellularLocation>
</comment>
<comment type="function">
    <text evidence="9">Plays an essential role in type IV pili and type II pseudopili formation by proteolytically removing the leader sequence from substrate proteins and subsequently monomethylating the alpha-amino group of the newly exposed N-terminal phenylalanine.</text>
</comment>
<dbReference type="Pfam" id="PF06750">
    <property type="entry name" value="A24_N_bact"/>
    <property type="match status" value="1"/>
</dbReference>
<keyword evidence="9" id="KW-0645">Protease</keyword>
<dbReference type="GO" id="GO:0004190">
    <property type="term" value="F:aspartic-type endopeptidase activity"/>
    <property type="evidence" value="ECO:0007669"/>
    <property type="project" value="UniProtKB-EC"/>
</dbReference>
<feature type="transmembrane region" description="Helical" evidence="10">
    <location>
        <begin position="12"/>
        <end position="33"/>
    </location>
</feature>
<feature type="transmembrane region" description="Helical" evidence="10">
    <location>
        <begin position="192"/>
        <end position="222"/>
    </location>
</feature>
<dbReference type="EMBL" id="SIRE01000005">
    <property type="protein sequence ID" value="TBL80489.1"/>
    <property type="molecule type" value="Genomic_DNA"/>
</dbReference>